<evidence type="ECO:0000313" key="3">
    <source>
        <dbReference type="EMBL" id="ASN23184.1"/>
    </source>
</evidence>
<sequence>MTSTASSAGSARPDAVARPPVPCVQPLPQPLYATCPNDISFPWRHPVSWKSSRSHLPTTVGAVTAALLTLASPAQAASAGDHTDTLAALRTFQAAAGPGAGVYAGDSAGSWNLSTGTGVINTHTPIAPSDHYRIGSQTKTFTAAVVLQLVDEGRVLLDAPIERYLPGVVDGNGYDGNAITVRQLLQHTSGIAAYEPLTDAPAANPDGSYSLGALVQQGLKHAPASKPGTAFLYSNTNYLILGLLIEKTTGLPVHQAVTDRIIKPLDLTRTSFPAPGDRSLPAPAVHGYNGIRIGSFYFWHDVIGYDPSLFSSAGAMISSQQDLTTFYQALTAGKVVTPATLAEMENTDTVGAPGSPLAYGLGLLRHNLPCGGVAWGHDGAIPGYYTETLVTTDGRHASVVTNAYLATNPPVQQMYSLLDTALCEKP</sequence>
<dbReference type="Proteomes" id="UP000031501">
    <property type="component" value="Chromosome"/>
</dbReference>
<dbReference type="Gene3D" id="3.40.710.10">
    <property type="entry name" value="DD-peptidase/beta-lactamase superfamily"/>
    <property type="match status" value="1"/>
</dbReference>
<dbReference type="InterPro" id="IPR012338">
    <property type="entry name" value="Beta-lactam/transpept-like"/>
</dbReference>
<dbReference type="InterPro" id="IPR001466">
    <property type="entry name" value="Beta-lactam-related"/>
</dbReference>
<dbReference type="AlphaFoldDB" id="A0A221NTC3"/>
<gene>
    <name evidence="3" type="ORF">LK07_03105</name>
</gene>
<evidence type="ECO:0000259" key="2">
    <source>
        <dbReference type="Pfam" id="PF00144"/>
    </source>
</evidence>
<keyword evidence="4" id="KW-1185">Reference proteome</keyword>
<feature type="domain" description="Beta-lactamase-related" evidence="2">
    <location>
        <begin position="98"/>
        <end position="400"/>
    </location>
</feature>
<dbReference type="InterPro" id="IPR050491">
    <property type="entry name" value="AmpC-like"/>
</dbReference>
<dbReference type="Pfam" id="PF00144">
    <property type="entry name" value="Beta-lactamase"/>
    <property type="match status" value="1"/>
</dbReference>
<dbReference type="OrthoDB" id="3862163at2"/>
<dbReference type="PANTHER" id="PTHR46825:SF7">
    <property type="entry name" value="D-ALANYL-D-ALANINE CARBOXYPEPTIDASE"/>
    <property type="match status" value="1"/>
</dbReference>
<accession>A0A221NTC3</accession>
<dbReference type="STRING" id="1355015.LK06_002025"/>
<evidence type="ECO:0000256" key="1">
    <source>
        <dbReference type="SAM" id="MobiDB-lite"/>
    </source>
</evidence>
<protein>
    <recommendedName>
        <fullName evidence="2">Beta-lactamase-related domain-containing protein</fullName>
    </recommendedName>
</protein>
<dbReference type="PANTHER" id="PTHR46825">
    <property type="entry name" value="D-ALANYL-D-ALANINE-CARBOXYPEPTIDASE/ENDOPEPTIDASE AMPH"/>
    <property type="match status" value="1"/>
</dbReference>
<reference evidence="3 4" key="1">
    <citation type="submission" date="2017-07" db="EMBL/GenBank/DDBJ databases">
        <title>Genome sequence of Streptomyces pluripotens MUSC 137T.</title>
        <authorList>
            <person name="Ser H.-L."/>
            <person name="Lee L.-H."/>
        </authorList>
    </citation>
    <scope>NUCLEOTIDE SEQUENCE [LARGE SCALE GENOMIC DNA]</scope>
    <source>
        <strain evidence="3 4">MUSC 137</strain>
    </source>
</reference>
<dbReference type="EMBL" id="CP022433">
    <property type="protein sequence ID" value="ASN23184.1"/>
    <property type="molecule type" value="Genomic_DNA"/>
</dbReference>
<evidence type="ECO:0000313" key="4">
    <source>
        <dbReference type="Proteomes" id="UP000031501"/>
    </source>
</evidence>
<name>A0A221NTC3_9ACTN</name>
<organism evidence="3 4">
    <name type="scientific">Streptomyces pluripotens</name>
    <dbReference type="NCBI Taxonomy" id="1355015"/>
    <lineage>
        <taxon>Bacteria</taxon>
        <taxon>Bacillati</taxon>
        <taxon>Actinomycetota</taxon>
        <taxon>Actinomycetes</taxon>
        <taxon>Kitasatosporales</taxon>
        <taxon>Streptomycetaceae</taxon>
        <taxon>Streptomyces</taxon>
    </lineage>
</organism>
<proteinExistence type="predicted"/>
<dbReference type="KEGG" id="splu:LK06_002025"/>
<dbReference type="SUPFAM" id="SSF56601">
    <property type="entry name" value="beta-lactamase/transpeptidase-like"/>
    <property type="match status" value="1"/>
</dbReference>
<feature type="region of interest" description="Disordered" evidence="1">
    <location>
        <begin position="1"/>
        <end position="20"/>
    </location>
</feature>